<protein>
    <submittedName>
        <fullName evidence="1">Uncharacterized protein</fullName>
    </submittedName>
</protein>
<gene>
    <name evidence="1" type="ORF">SAMN02745166_01580</name>
</gene>
<proteinExistence type="predicted"/>
<organism evidence="1 2">
    <name type="scientific">Prosthecobacter debontii</name>
    <dbReference type="NCBI Taxonomy" id="48467"/>
    <lineage>
        <taxon>Bacteria</taxon>
        <taxon>Pseudomonadati</taxon>
        <taxon>Verrucomicrobiota</taxon>
        <taxon>Verrucomicrobiia</taxon>
        <taxon>Verrucomicrobiales</taxon>
        <taxon>Verrucomicrobiaceae</taxon>
        <taxon>Prosthecobacter</taxon>
    </lineage>
</organism>
<name>A0A1T4XIL4_9BACT</name>
<evidence type="ECO:0000313" key="2">
    <source>
        <dbReference type="Proteomes" id="UP000190774"/>
    </source>
</evidence>
<evidence type="ECO:0000313" key="1">
    <source>
        <dbReference type="EMBL" id="SKA89409.1"/>
    </source>
</evidence>
<sequence length="76" mass="8488">MTDTSPEITALVHARLMAKSGTERFLIGVRMHEAARRMVMASFPAGTSTADQRRLLYQRFYGDATLAQPKLMTQSV</sequence>
<dbReference type="RefSeq" id="WP_078812773.1">
    <property type="nucleotide sequence ID" value="NZ_FUYE01000004.1"/>
</dbReference>
<dbReference type="Proteomes" id="UP000190774">
    <property type="component" value="Unassembled WGS sequence"/>
</dbReference>
<dbReference type="AlphaFoldDB" id="A0A1T4XIL4"/>
<dbReference type="STRING" id="48467.SAMN02745166_01580"/>
<reference evidence="2" key="1">
    <citation type="submission" date="2017-02" db="EMBL/GenBank/DDBJ databases">
        <authorList>
            <person name="Varghese N."/>
            <person name="Submissions S."/>
        </authorList>
    </citation>
    <scope>NUCLEOTIDE SEQUENCE [LARGE SCALE GENOMIC DNA]</scope>
    <source>
        <strain evidence="2">ATCC 700200</strain>
    </source>
</reference>
<dbReference type="EMBL" id="FUYE01000004">
    <property type="protein sequence ID" value="SKA89409.1"/>
    <property type="molecule type" value="Genomic_DNA"/>
</dbReference>
<dbReference type="OrthoDB" id="963568at2"/>
<accession>A0A1T4XIL4</accession>
<keyword evidence="2" id="KW-1185">Reference proteome</keyword>